<evidence type="ECO:0000256" key="1">
    <source>
        <dbReference type="ARBA" id="ARBA00004173"/>
    </source>
</evidence>
<evidence type="ECO:0000259" key="8">
    <source>
        <dbReference type="Pfam" id="PF16953"/>
    </source>
</evidence>
<dbReference type="Gene3D" id="3.40.50.11980">
    <property type="match status" value="1"/>
</dbReference>
<dbReference type="WBParaSite" id="SMRG1_54250.1">
    <property type="protein sequence ID" value="SMRG1_54250.1"/>
    <property type="gene ID" value="SMRG1_54250"/>
</dbReference>
<protein>
    <recommendedName>
        <fullName evidence="8">PRORP domain-containing protein</fullName>
    </recommendedName>
</protein>
<comment type="subcellular location">
    <subcellularLocation>
        <location evidence="1">Mitochondrion</location>
    </subcellularLocation>
</comment>
<evidence type="ECO:0000313" key="9">
    <source>
        <dbReference type="Proteomes" id="UP000050790"/>
    </source>
</evidence>
<keyword evidence="5" id="KW-0862">Zinc</keyword>
<evidence type="ECO:0000256" key="4">
    <source>
        <dbReference type="ARBA" id="ARBA00022801"/>
    </source>
</evidence>
<proteinExistence type="inferred from homology"/>
<evidence type="ECO:0000313" key="10">
    <source>
        <dbReference type="WBParaSite" id="SMRG1_54250.1"/>
    </source>
</evidence>
<keyword evidence="4" id="KW-0378">Hydrolase</keyword>
<dbReference type="PANTHER" id="PTHR13547">
    <property type="match status" value="1"/>
</dbReference>
<keyword evidence="6" id="KW-0809">Transit peptide</keyword>
<dbReference type="Proteomes" id="UP000050790">
    <property type="component" value="Unassembled WGS sequence"/>
</dbReference>
<dbReference type="GO" id="GO:0004526">
    <property type="term" value="F:ribonuclease P activity"/>
    <property type="evidence" value="ECO:0007669"/>
    <property type="project" value="TreeGrafter"/>
</dbReference>
<dbReference type="PANTHER" id="PTHR13547:SF1">
    <property type="entry name" value="MITOCHONDRIAL RIBONUCLEASE P CATALYTIC SUBUNIT"/>
    <property type="match status" value="1"/>
</dbReference>
<keyword evidence="3" id="KW-0479">Metal-binding</keyword>
<dbReference type="GO" id="GO:0001682">
    <property type="term" value="P:tRNA 5'-leader removal"/>
    <property type="evidence" value="ECO:0007669"/>
    <property type="project" value="TreeGrafter"/>
</dbReference>
<dbReference type="GO" id="GO:0046872">
    <property type="term" value="F:metal ion binding"/>
    <property type="evidence" value="ECO:0007669"/>
    <property type="project" value="UniProtKB-KW"/>
</dbReference>
<comment type="similarity">
    <text evidence="2">Belongs to the PPR family. P subfamily.</text>
</comment>
<reference evidence="10 11" key="1">
    <citation type="submission" date="2023-11" db="UniProtKB">
        <authorList>
            <consortium name="WormBaseParasite"/>
        </authorList>
    </citation>
    <scope>IDENTIFICATION</scope>
</reference>
<evidence type="ECO:0000256" key="6">
    <source>
        <dbReference type="ARBA" id="ARBA00022946"/>
    </source>
</evidence>
<evidence type="ECO:0000256" key="3">
    <source>
        <dbReference type="ARBA" id="ARBA00022723"/>
    </source>
</evidence>
<evidence type="ECO:0000256" key="2">
    <source>
        <dbReference type="ARBA" id="ARBA00007626"/>
    </source>
</evidence>
<evidence type="ECO:0000256" key="5">
    <source>
        <dbReference type="ARBA" id="ARBA00022833"/>
    </source>
</evidence>
<organism evidence="9 11">
    <name type="scientific">Schistosoma margrebowiei</name>
    <dbReference type="NCBI Taxonomy" id="48269"/>
    <lineage>
        <taxon>Eukaryota</taxon>
        <taxon>Metazoa</taxon>
        <taxon>Spiralia</taxon>
        <taxon>Lophotrochozoa</taxon>
        <taxon>Platyhelminthes</taxon>
        <taxon>Trematoda</taxon>
        <taxon>Digenea</taxon>
        <taxon>Strigeidida</taxon>
        <taxon>Schistosomatoidea</taxon>
        <taxon>Schistosomatidae</taxon>
        <taxon>Schistosoma</taxon>
    </lineage>
</organism>
<keyword evidence="7" id="KW-0496">Mitochondrion</keyword>
<dbReference type="WBParaSite" id="SMRG1_54250.3">
    <property type="protein sequence ID" value="SMRG1_54250.3"/>
    <property type="gene ID" value="SMRG1_54250"/>
</dbReference>
<dbReference type="Pfam" id="PF16953">
    <property type="entry name" value="PRORP"/>
    <property type="match status" value="1"/>
</dbReference>
<sequence length="531" mass="62185">MSAYRMYRLLYQKFHLYNYCIYNIRGRFFSKSNYKITTLFENATKQNISRSYINSVLSPLGDFSVSVSDCRDMNNNLPSTHLSFWPCLLNYASYHDCPELRRSLTNYILSDINEHSNATLMCTLKLLGIQERYTEFKSLYDYLLLRLNPVEKKVFQNDVAKSVARTPFWKDTPELLFSSETKKCNNSAIYEQMCSSALKFDTISSFFECMHKLSGSPRENVFHEFFNKLNGLEEEESVRLVSQLFQIMQTHRWIITYEIAECIQRWFVNLKHERWSGVLSAFVNRGYLCSVCRKSLPPPDMSQFQFSQMADTFYETVIKGTDIESLYLTATSNEVMTLKRFVDSQSEPLDCIIDFMNLMNMRKFFSSDSPGLQVAEVLRQINKDFNLRRFCFVSKGNTIIRKSEFWNPVKTLGNQLGISVQKFCTNSSSEDDVFLLYMAMKSGPQCYIVSNDEFKQYRFSSGPELGEQISRWQSLRQLVLQPRGRLYQKPSKCDLCVHGNLETGWHIPYYKGHHQKFHTAVDSWLCLHRLK</sequence>
<name>A0AA84ZYU2_9TREM</name>
<accession>A0AA84ZYU2</accession>
<dbReference type="GO" id="GO:0097745">
    <property type="term" value="P:mitochondrial tRNA 5'-end processing"/>
    <property type="evidence" value="ECO:0007669"/>
    <property type="project" value="TreeGrafter"/>
</dbReference>
<dbReference type="GO" id="GO:0030678">
    <property type="term" value="C:mitochondrial ribonuclease P complex"/>
    <property type="evidence" value="ECO:0007669"/>
    <property type="project" value="TreeGrafter"/>
</dbReference>
<dbReference type="WBParaSite" id="SMRG1_54250.2">
    <property type="protein sequence ID" value="SMRG1_54250.2"/>
    <property type="gene ID" value="SMRG1_54250"/>
</dbReference>
<evidence type="ECO:0000313" key="11">
    <source>
        <dbReference type="WBParaSite" id="SMRG1_54250.2"/>
    </source>
</evidence>
<evidence type="ECO:0000256" key="7">
    <source>
        <dbReference type="ARBA" id="ARBA00023128"/>
    </source>
</evidence>
<dbReference type="AlphaFoldDB" id="A0AA84ZYU2"/>
<dbReference type="InterPro" id="IPR031595">
    <property type="entry name" value="PRORP_C"/>
</dbReference>
<feature type="domain" description="PRORP" evidence="8">
    <location>
        <begin position="288"/>
        <end position="526"/>
    </location>
</feature>